<reference evidence="2 3" key="1">
    <citation type="submission" date="2017-08" db="EMBL/GenBank/DDBJ databases">
        <title>Acidophilic green algal genome provides insights into adaptation to an acidic environment.</title>
        <authorList>
            <person name="Hirooka S."/>
            <person name="Hirose Y."/>
            <person name="Kanesaki Y."/>
            <person name="Higuchi S."/>
            <person name="Fujiwara T."/>
            <person name="Onuma R."/>
            <person name="Era A."/>
            <person name="Ohbayashi R."/>
            <person name="Uzuka A."/>
            <person name="Nozaki H."/>
            <person name="Yoshikawa H."/>
            <person name="Miyagishima S.Y."/>
        </authorList>
    </citation>
    <scope>NUCLEOTIDE SEQUENCE [LARGE SCALE GENOMIC DNA]</scope>
    <source>
        <strain evidence="2 3">NIES-2499</strain>
    </source>
</reference>
<comment type="caution">
    <text evidence="2">The sequence shown here is derived from an EMBL/GenBank/DDBJ whole genome shotgun (WGS) entry which is preliminary data.</text>
</comment>
<feature type="transmembrane region" description="Helical" evidence="1">
    <location>
        <begin position="269"/>
        <end position="290"/>
    </location>
</feature>
<gene>
    <name evidence="2" type="ORF">CEUSTIGMA_g3084.t1</name>
</gene>
<dbReference type="AlphaFoldDB" id="A0A250WYQ5"/>
<protein>
    <submittedName>
        <fullName evidence="2">Uncharacterized protein</fullName>
    </submittedName>
</protein>
<name>A0A250WYQ5_9CHLO</name>
<keyword evidence="1" id="KW-0812">Transmembrane</keyword>
<keyword evidence="1" id="KW-1133">Transmembrane helix</keyword>
<feature type="transmembrane region" description="Helical" evidence="1">
    <location>
        <begin position="196"/>
        <end position="216"/>
    </location>
</feature>
<evidence type="ECO:0000256" key="1">
    <source>
        <dbReference type="SAM" id="Phobius"/>
    </source>
</evidence>
<sequence>MAEGPTNTIDVRTFLHYVAKNPNVKEEDKVLIKCYLKLGNPNEWIMNKMAIDDNFIEVILSAANVAIEDDVHDETAKTAVAAAAIITTAASTASIADEVADEAAVAATAITTITDEMSDDHHLLHLHHRHHLSSAGRSGSSRVHVALTVRDECGDAVDAVVHAEANEVNEAAHELPSASSTGRSTDRLTALGISNLVSPLLILTHMAGGVLLVFALQANIALSLGDTAVSYWGLTAACLLISYLCGQAADVGRKVPTIFYEKIYRAGCSRVEVLVILTHMLGTMLLLAWNSYMAYRHGHDKLCVVATLGGLCLLPYALLQSLEIPGKIADPELKEKLRDAAKYLLTSFIRPRRKGAAQGDVEMSTNLMKDVPSSSG</sequence>
<dbReference type="EMBL" id="BEGY01000013">
    <property type="protein sequence ID" value="GAX75640.1"/>
    <property type="molecule type" value="Genomic_DNA"/>
</dbReference>
<feature type="transmembrane region" description="Helical" evidence="1">
    <location>
        <begin position="302"/>
        <end position="319"/>
    </location>
</feature>
<keyword evidence="1" id="KW-0472">Membrane</keyword>
<dbReference type="Proteomes" id="UP000232323">
    <property type="component" value="Unassembled WGS sequence"/>
</dbReference>
<accession>A0A250WYQ5</accession>
<evidence type="ECO:0000313" key="3">
    <source>
        <dbReference type="Proteomes" id="UP000232323"/>
    </source>
</evidence>
<evidence type="ECO:0000313" key="2">
    <source>
        <dbReference type="EMBL" id="GAX75640.1"/>
    </source>
</evidence>
<proteinExistence type="predicted"/>
<organism evidence="2 3">
    <name type="scientific">Chlamydomonas eustigma</name>
    <dbReference type="NCBI Taxonomy" id="1157962"/>
    <lineage>
        <taxon>Eukaryota</taxon>
        <taxon>Viridiplantae</taxon>
        <taxon>Chlorophyta</taxon>
        <taxon>core chlorophytes</taxon>
        <taxon>Chlorophyceae</taxon>
        <taxon>CS clade</taxon>
        <taxon>Chlamydomonadales</taxon>
        <taxon>Chlamydomonadaceae</taxon>
        <taxon>Chlamydomonas</taxon>
    </lineage>
</organism>
<keyword evidence="3" id="KW-1185">Reference proteome</keyword>
<feature type="transmembrane region" description="Helical" evidence="1">
    <location>
        <begin position="228"/>
        <end position="249"/>
    </location>
</feature>